<evidence type="ECO:0000256" key="3">
    <source>
        <dbReference type="ARBA" id="ARBA00023027"/>
    </source>
</evidence>
<evidence type="ECO:0000256" key="2">
    <source>
        <dbReference type="ARBA" id="ARBA00022801"/>
    </source>
</evidence>
<evidence type="ECO:0000259" key="6">
    <source>
        <dbReference type="PROSITE" id="PS50104"/>
    </source>
</evidence>
<feature type="non-terminal residue" evidence="7">
    <location>
        <position position="1"/>
    </location>
</feature>
<dbReference type="Pfam" id="PF01582">
    <property type="entry name" value="TIR"/>
    <property type="match status" value="1"/>
</dbReference>
<dbReference type="Gene3D" id="3.40.50.10140">
    <property type="entry name" value="Toll/interleukin-1 receptor homology (TIR) domain"/>
    <property type="match status" value="1"/>
</dbReference>
<dbReference type="SMART" id="SM00255">
    <property type="entry name" value="TIR"/>
    <property type="match status" value="1"/>
</dbReference>
<reference evidence="7 8" key="1">
    <citation type="journal article" date="2021" name="Nat. Plants">
        <title>The Taxus genome provides insights into paclitaxel biosynthesis.</title>
        <authorList>
            <person name="Xiong X."/>
            <person name="Gou J."/>
            <person name="Liao Q."/>
            <person name="Li Y."/>
            <person name="Zhou Q."/>
            <person name="Bi G."/>
            <person name="Li C."/>
            <person name="Du R."/>
            <person name="Wang X."/>
            <person name="Sun T."/>
            <person name="Guo L."/>
            <person name="Liang H."/>
            <person name="Lu P."/>
            <person name="Wu Y."/>
            <person name="Zhang Z."/>
            <person name="Ro D.K."/>
            <person name="Shang Y."/>
            <person name="Huang S."/>
            <person name="Yan J."/>
        </authorList>
    </citation>
    <scope>NUCLEOTIDE SEQUENCE [LARGE SCALE GENOMIC DNA]</scope>
    <source>
        <strain evidence="7">Ta-2019</strain>
    </source>
</reference>
<comment type="caution">
    <text evidence="7">The sequence shown here is derived from an EMBL/GenBank/DDBJ whole genome shotgun (WGS) entry which is preliminary data.</text>
</comment>
<dbReference type="GO" id="GO:0061809">
    <property type="term" value="F:NAD+ nucleosidase activity, cyclic ADP-ribose generating"/>
    <property type="evidence" value="ECO:0007669"/>
    <property type="project" value="UniProtKB-EC"/>
</dbReference>
<dbReference type="Proteomes" id="UP000824469">
    <property type="component" value="Unassembled WGS sequence"/>
</dbReference>
<dbReference type="PANTHER" id="PTHR32009">
    <property type="entry name" value="TMV RESISTANCE PROTEIN N-LIKE"/>
    <property type="match status" value="1"/>
</dbReference>
<evidence type="ECO:0000256" key="1">
    <source>
        <dbReference type="ARBA" id="ARBA00011982"/>
    </source>
</evidence>
<dbReference type="EMBL" id="JAHRHJ020000050">
    <property type="protein sequence ID" value="KAH9294504.1"/>
    <property type="molecule type" value="Genomic_DNA"/>
</dbReference>
<evidence type="ECO:0000256" key="5">
    <source>
        <dbReference type="SAM" id="MobiDB-lite"/>
    </source>
</evidence>
<keyword evidence="3" id="KW-0520">NAD</keyword>
<evidence type="ECO:0000313" key="8">
    <source>
        <dbReference type="Proteomes" id="UP000824469"/>
    </source>
</evidence>
<accession>A0AA38F6M7</accession>
<dbReference type="GO" id="GO:0007165">
    <property type="term" value="P:signal transduction"/>
    <property type="evidence" value="ECO:0007669"/>
    <property type="project" value="InterPro"/>
</dbReference>
<keyword evidence="2" id="KW-0378">Hydrolase</keyword>
<feature type="region of interest" description="Disordered" evidence="5">
    <location>
        <begin position="166"/>
        <end position="186"/>
    </location>
</feature>
<dbReference type="EC" id="3.2.2.6" evidence="1"/>
<keyword evidence="8" id="KW-1185">Reference proteome</keyword>
<organism evidence="7 8">
    <name type="scientific">Taxus chinensis</name>
    <name type="common">Chinese yew</name>
    <name type="synonym">Taxus wallichiana var. chinensis</name>
    <dbReference type="NCBI Taxonomy" id="29808"/>
    <lineage>
        <taxon>Eukaryota</taxon>
        <taxon>Viridiplantae</taxon>
        <taxon>Streptophyta</taxon>
        <taxon>Embryophyta</taxon>
        <taxon>Tracheophyta</taxon>
        <taxon>Spermatophyta</taxon>
        <taxon>Pinopsida</taxon>
        <taxon>Pinidae</taxon>
        <taxon>Conifers II</taxon>
        <taxon>Cupressales</taxon>
        <taxon>Taxaceae</taxon>
        <taxon>Taxus</taxon>
    </lineage>
</organism>
<dbReference type="AlphaFoldDB" id="A0AA38F6M7"/>
<name>A0AA38F6M7_TAXCH</name>
<dbReference type="SUPFAM" id="SSF52200">
    <property type="entry name" value="Toll/Interleukin receptor TIR domain"/>
    <property type="match status" value="1"/>
</dbReference>
<dbReference type="PROSITE" id="PS50104">
    <property type="entry name" value="TIR"/>
    <property type="match status" value="1"/>
</dbReference>
<proteinExistence type="predicted"/>
<feature type="domain" description="TIR" evidence="6">
    <location>
        <begin position="46"/>
        <end position="180"/>
    </location>
</feature>
<dbReference type="InterPro" id="IPR035897">
    <property type="entry name" value="Toll_tir_struct_dom_sf"/>
</dbReference>
<dbReference type="InterPro" id="IPR000157">
    <property type="entry name" value="TIR_dom"/>
</dbReference>
<sequence>TGLTHPERVLWIFNVCSNCLWKKCIDSVLASNTTMNQQNGVDASIRPYHLFINHRGPDVKNTLASTIYYSLRDKGLNVFFDKTEFKPGQELFSTIKEAIRTSSVHIAIFSPKYAESPWCLEELCLMLKSGGKIIPVFYHVPPADLLRLQDGKGIYASSFKKLRKKTDKKGKMADTTQRNLRSGEKR</sequence>
<comment type="catalytic activity">
    <reaction evidence="4">
        <text>NAD(+) + H2O = ADP-D-ribose + nicotinamide + H(+)</text>
        <dbReference type="Rhea" id="RHEA:16301"/>
        <dbReference type="ChEBI" id="CHEBI:15377"/>
        <dbReference type="ChEBI" id="CHEBI:15378"/>
        <dbReference type="ChEBI" id="CHEBI:17154"/>
        <dbReference type="ChEBI" id="CHEBI:57540"/>
        <dbReference type="ChEBI" id="CHEBI:57967"/>
        <dbReference type="EC" id="3.2.2.6"/>
    </reaction>
    <physiologicalReaction direction="left-to-right" evidence="4">
        <dbReference type="Rhea" id="RHEA:16302"/>
    </physiologicalReaction>
</comment>
<protein>
    <recommendedName>
        <fullName evidence="1">ADP-ribosyl cyclase/cyclic ADP-ribose hydrolase</fullName>
        <ecNumber evidence="1">3.2.2.6</ecNumber>
    </recommendedName>
</protein>
<dbReference type="PANTHER" id="PTHR32009:SF39">
    <property type="entry name" value="TIR DOMAIN-CONTAINING PROTEIN"/>
    <property type="match status" value="1"/>
</dbReference>
<evidence type="ECO:0000256" key="4">
    <source>
        <dbReference type="ARBA" id="ARBA00047304"/>
    </source>
</evidence>
<evidence type="ECO:0000313" key="7">
    <source>
        <dbReference type="EMBL" id="KAH9294504.1"/>
    </source>
</evidence>
<gene>
    <name evidence="7" type="ORF">KI387_040294</name>
</gene>
<dbReference type="OMA" id="CLMEQVE"/>